<reference evidence="1 2" key="1">
    <citation type="submission" date="2024-02" db="EMBL/GenBank/DDBJ databases">
        <title>de novo genome assembly of Solanum bulbocastanum strain 11H21.</title>
        <authorList>
            <person name="Hosaka A.J."/>
        </authorList>
    </citation>
    <scope>NUCLEOTIDE SEQUENCE [LARGE SCALE GENOMIC DNA]</scope>
    <source>
        <tissue evidence="1">Young leaves</tissue>
    </source>
</reference>
<keyword evidence="2" id="KW-1185">Reference proteome</keyword>
<sequence length="126" mass="14349">MAKHEISVNSVSLRQRRCGTIGAPRGRSKSKSKVIIAYTNKISNSKSKQTKVEEEEEKKHYVRTSLSFTCFQYFSRHTYHDQNQILLLLHSHYSPLPIFASLDEHLLPLQLIGAILALTINTSPIL</sequence>
<dbReference type="Proteomes" id="UP001371456">
    <property type="component" value="Unassembled WGS sequence"/>
</dbReference>
<name>A0AAN8TQG5_SOLBU</name>
<evidence type="ECO:0000313" key="1">
    <source>
        <dbReference type="EMBL" id="KAK6789706.1"/>
    </source>
</evidence>
<evidence type="ECO:0000313" key="2">
    <source>
        <dbReference type="Proteomes" id="UP001371456"/>
    </source>
</evidence>
<proteinExistence type="predicted"/>
<organism evidence="1 2">
    <name type="scientific">Solanum bulbocastanum</name>
    <name type="common">Wild potato</name>
    <dbReference type="NCBI Taxonomy" id="147425"/>
    <lineage>
        <taxon>Eukaryota</taxon>
        <taxon>Viridiplantae</taxon>
        <taxon>Streptophyta</taxon>
        <taxon>Embryophyta</taxon>
        <taxon>Tracheophyta</taxon>
        <taxon>Spermatophyta</taxon>
        <taxon>Magnoliopsida</taxon>
        <taxon>eudicotyledons</taxon>
        <taxon>Gunneridae</taxon>
        <taxon>Pentapetalae</taxon>
        <taxon>asterids</taxon>
        <taxon>lamiids</taxon>
        <taxon>Solanales</taxon>
        <taxon>Solanaceae</taxon>
        <taxon>Solanoideae</taxon>
        <taxon>Solaneae</taxon>
        <taxon>Solanum</taxon>
    </lineage>
</organism>
<dbReference type="AlphaFoldDB" id="A0AAN8TQG5"/>
<comment type="caution">
    <text evidence="1">The sequence shown here is derived from an EMBL/GenBank/DDBJ whole genome shotgun (WGS) entry which is preliminary data.</text>
</comment>
<accession>A0AAN8TQG5</accession>
<dbReference type="EMBL" id="JBANQN010000005">
    <property type="protein sequence ID" value="KAK6789706.1"/>
    <property type="molecule type" value="Genomic_DNA"/>
</dbReference>
<gene>
    <name evidence="1" type="ORF">RDI58_013506</name>
</gene>
<protein>
    <submittedName>
        <fullName evidence="1">Uncharacterized protein</fullName>
    </submittedName>
</protein>